<evidence type="ECO:0000313" key="2">
    <source>
        <dbReference type="Proteomes" id="UP000523955"/>
    </source>
</evidence>
<dbReference type="Proteomes" id="UP000523955">
    <property type="component" value="Unassembled WGS sequence"/>
</dbReference>
<gene>
    <name evidence="1" type="ORF">H5V45_18060</name>
</gene>
<evidence type="ECO:0000313" key="1">
    <source>
        <dbReference type="EMBL" id="MBB6629237.1"/>
    </source>
</evidence>
<comment type="caution">
    <text evidence="1">The sequence shown here is derived from an EMBL/GenBank/DDBJ whole genome shotgun (WGS) entry which is preliminary data.</text>
</comment>
<accession>A0A7X0RJE0</accession>
<keyword evidence="2" id="KW-1185">Reference proteome</keyword>
<reference evidence="1 2" key="1">
    <citation type="submission" date="2020-08" db="EMBL/GenBank/DDBJ databases">
        <authorList>
            <person name="Seo M.-J."/>
        </authorList>
    </citation>
    <scope>NUCLEOTIDE SEQUENCE [LARGE SCALE GENOMIC DNA]</scope>
    <source>
        <strain evidence="1 2">KIGAM211</strain>
    </source>
</reference>
<name>A0A7X0RJE0_9ACTN</name>
<dbReference type="EMBL" id="JACKXE010000001">
    <property type="protein sequence ID" value="MBB6629237.1"/>
    <property type="molecule type" value="Genomic_DNA"/>
</dbReference>
<protein>
    <submittedName>
        <fullName evidence="1">Uncharacterized protein</fullName>
    </submittedName>
</protein>
<dbReference type="AlphaFoldDB" id="A0A7X0RJE0"/>
<proteinExistence type="predicted"/>
<sequence>MPMPPPSPSTDRRDRHTFHEMGQIVRALESRGPLTPEALGEALGAEFWEAGRFERAVALAVADGLVQRTDEGTLAAV</sequence>
<dbReference type="RefSeq" id="WP_185254211.1">
    <property type="nucleotide sequence ID" value="NZ_JACKXE010000001.1"/>
</dbReference>
<organism evidence="1 2">
    <name type="scientific">Nocardioides luti</name>
    <dbReference type="NCBI Taxonomy" id="2761101"/>
    <lineage>
        <taxon>Bacteria</taxon>
        <taxon>Bacillati</taxon>
        <taxon>Actinomycetota</taxon>
        <taxon>Actinomycetes</taxon>
        <taxon>Propionibacteriales</taxon>
        <taxon>Nocardioidaceae</taxon>
        <taxon>Nocardioides</taxon>
    </lineage>
</organism>